<gene>
    <name evidence="4" type="ORF">URODEC1_LOCUS15155</name>
</gene>
<evidence type="ECO:0000313" key="4">
    <source>
        <dbReference type="EMBL" id="CAL4911688.1"/>
    </source>
</evidence>
<evidence type="ECO:0000256" key="1">
    <source>
        <dbReference type="ARBA" id="ARBA00023015"/>
    </source>
</evidence>
<reference evidence="4 5" key="2">
    <citation type="submission" date="2024-10" db="EMBL/GenBank/DDBJ databases">
        <authorList>
            <person name="Ryan C."/>
        </authorList>
    </citation>
    <scope>NUCLEOTIDE SEQUENCE [LARGE SCALE GENOMIC DNA]</scope>
</reference>
<dbReference type="Proteomes" id="UP001497457">
    <property type="component" value="Chromosome 12b"/>
</dbReference>
<protein>
    <recommendedName>
        <fullName evidence="6">Scarecrow-like protein 3</fullName>
    </recommendedName>
</protein>
<comment type="caution">
    <text evidence="3">Lacks conserved residue(s) required for the propagation of feature annotation.</text>
</comment>
<dbReference type="AlphaFoldDB" id="A0ABC8WKR5"/>
<dbReference type="EMBL" id="OZ075122">
    <property type="protein sequence ID" value="CAL4911688.1"/>
    <property type="molecule type" value="Genomic_DNA"/>
</dbReference>
<keyword evidence="5" id="KW-1185">Reference proteome</keyword>
<evidence type="ECO:0000256" key="3">
    <source>
        <dbReference type="PROSITE-ProRule" id="PRU01191"/>
    </source>
</evidence>
<accession>A0ABC8WKR5</accession>
<name>A0ABC8WKR5_9POAL</name>
<evidence type="ECO:0000256" key="2">
    <source>
        <dbReference type="ARBA" id="ARBA00023163"/>
    </source>
</evidence>
<comment type="similarity">
    <text evidence="3">Belongs to the GRAS family.</text>
</comment>
<feature type="short sequence motif" description="VHIID" evidence="3">
    <location>
        <begin position="155"/>
        <end position="159"/>
    </location>
</feature>
<reference evidence="5" key="1">
    <citation type="submission" date="2024-06" db="EMBL/GenBank/DDBJ databases">
        <authorList>
            <person name="Ryan C."/>
        </authorList>
    </citation>
    <scope>NUCLEOTIDE SEQUENCE [LARGE SCALE GENOMIC DNA]</scope>
</reference>
<dbReference type="InterPro" id="IPR005202">
    <property type="entry name" value="TF_GRAS"/>
</dbReference>
<feature type="region of interest" description="SAW" evidence="3">
    <location>
        <begin position="389"/>
        <end position="464"/>
    </location>
</feature>
<evidence type="ECO:0008006" key="6">
    <source>
        <dbReference type="Google" id="ProtNLM"/>
    </source>
</evidence>
<keyword evidence="2" id="KW-0804">Transcription</keyword>
<dbReference type="PANTHER" id="PTHR31636">
    <property type="entry name" value="OSJNBA0084A10.13 PROTEIN-RELATED"/>
    <property type="match status" value="1"/>
</dbReference>
<dbReference type="Pfam" id="PF03514">
    <property type="entry name" value="GRAS"/>
    <property type="match status" value="1"/>
</dbReference>
<dbReference type="PROSITE" id="PS50985">
    <property type="entry name" value="GRAS"/>
    <property type="match status" value="1"/>
</dbReference>
<organism evidence="4 5">
    <name type="scientific">Urochloa decumbens</name>
    <dbReference type="NCBI Taxonomy" id="240449"/>
    <lineage>
        <taxon>Eukaryota</taxon>
        <taxon>Viridiplantae</taxon>
        <taxon>Streptophyta</taxon>
        <taxon>Embryophyta</taxon>
        <taxon>Tracheophyta</taxon>
        <taxon>Spermatophyta</taxon>
        <taxon>Magnoliopsida</taxon>
        <taxon>Liliopsida</taxon>
        <taxon>Poales</taxon>
        <taxon>Poaceae</taxon>
        <taxon>PACMAD clade</taxon>
        <taxon>Panicoideae</taxon>
        <taxon>Panicodae</taxon>
        <taxon>Paniceae</taxon>
        <taxon>Melinidinae</taxon>
        <taxon>Urochloa</taxon>
    </lineage>
</organism>
<sequence>MWQWQQIEKLLKLRPPEPNYYLNIPRVMYMPLMQDQGPGDHLAQLGPVLYACAAHVTEGSFEKTDISLSQIKSLTSIVDGPLQRLSLIIADSLARRLLCPIQGFAGALIHPSDYFEQSILQTARCNLANLSPYISTGFVTINRAILEAMEDEKVVHIIDLSCSTSHPRQWIKLLRDFHGRQGGPPEVRLTVVHDNNGFLADMRSLLSKEADMLKIPFQFNSVIGRLETLDFNNLRNTLNIKYGEAIAISCSLQMHRLLVVDDNMSCSGIGQLQKMANIAQLKKMASLVYSPTSTLNYPQTPSPQCQTPKLLASFLNAIRALKPNIMLVMEQDANHNALLFCDRFVEALNYYAALFDSLHAVIAANPRMADECARVERMILGEEIKNILVCEGVHRHERHERLSQWAMHMNRSGFDHVPLSFRAIWEGNQKLMSSGLNGCHNKVENDCLLLCWGSTHLYSISAWRPHKGTTSGSREQMIVQPQSQIIWADN</sequence>
<keyword evidence="1" id="KW-0805">Transcription regulation</keyword>
<evidence type="ECO:0000313" key="5">
    <source>
        <dbReference type="Proteomes" id="UP001497457"/>
    </source>
</evidence>
<proteinExistence type="inferred from homology"/>